<dbReference type="OrthoDB" id="370884at2759"/>
<feature type="non-terminal residue" evidence="1">
    <location>
        <position position="173"/>
    </location>
</feature>
<reference evidence="1 2" key="1">
    <citation type="submission" date="2013-11" db="EMBL/GenBank/DDBJ databases">
        <title>Genome sequencing of Stegodyphus mimosarum.</title>
        <authorList>
            <person name="Bechsgaard J."/>
        </authorList>
    </citation>
    <scope>NUCLEOTIDE SEQUENCE [LARGE SCALE GENOMIC DNA]</scope>
</reference>
<dbReference type="Proteomes" id="UP000054359">
    <property type="component" value="Unassembled WGS sequence"/>
</dbReference>
<evidence type="ECO:0000313" key="1">
    <source>
        <dbReference type="EMBL" id="KFM77357.1"/>
    </source>
</evidence>
<organism evidence="1 2">
    <name type="scientific">Stegodyphus mimosarum</name>
    <name type="common">African social velvet spider</name>
    <dbReference type="NCBI Taxonomy" id="407821"/>
    <lineage>
        <taxon>Eukaryota</taxon>
        <taxon>Metazoa</taxon>
        <taxon>Ecdysozoa</taxon>
        <taxon>Arthropoda</taxon>
        <taxon>Chelicerata</taxon>
        <taxon>Arachnida</taxon>
        <taxon>Araneae</taxon>
        <taxon>Araneomorphae</taxon>
        <taxon>Entelegynae</taxon>
        <taxon>Eresoidea</taxon>
        <taxon>Eresidae</taxon>
        <taxon>Stegodyphus</taxon>
    </lineage>
</organism>
<sequence length="173" mass="19110">MEKITSDIPTFNVLHISEKSTTEDSGIFDSSSMCTGIKATFYTSKDKQIFYKNSPDIENSGEEAFIVSQETISTLCGYGDEASGSLEINLNSDPSSESILSSLQTERSHTEENAPKVVVQKLGVDLGDITILRVDEKYRSKTSINCHSLLDDSLPFCGTKSDIHSIYNEDEFE</sequence>
<keyword evidence="2" id="KW-1185">Reference proteome</keyword>
<dbReference type="EMBL" id="KK120015">
    <property type="protein sequence ID" value="KFM77357.1"/>
    <property type="molecule type" value="Genomic_DNA"/>
</dbReference>
<evidence type="ECO:0000313" key="2">
    <source>
        <dbReference type="Proteomes" id="UP000054359"/>
    </source>
</evidence>
<name>A0A087UJ18_STEMI</name>
<dbReference type="AlphaFoldDB" id="A0A087UJ18"/>
<gene>
    <name evidence="1" type="ORF">X975_26450</name>
</gene>
<accession>A0A087UJ18</accession>
<proteinExistence type="predicted"/>
<protein>
    <submittedName>
        <fullName evidence="1">Uncharacterized protein</fullName>
    </submittedName>
</protein>